<feature type="transmembrane region" description="Helical" evidence="15">
    <location>
        <begin position="97"/>
        <end position="113"/>
    </location>
</feature>
<protein>
    <submittedName>
        <fullName evidence="17">Cation-transporting P-type ATPase</fullName>
        <ecNumber evidence="17">3.6.3.-</ecNumber>
    </submittedName>
</protein>
<evidence type="ECO:0000256" key="14">
    <source>
        <dbReference type="SAM" id="Coils"/>
    </source>
</evidence>
<evidence type="ECO:0000313" key="18">
    <source>
        <dbReference type="Proteomes" id="UP000254387"/>
    </source>
</evidence>
<dbReference type="NCBIfam" id="TIGR01730">
    <property type="entry name" value="RND_mfp"/>
    <property type="match status" value="1"/>
</dbReference>
<dbReference type="SUPFAM" id="SSF56784">
    <property type="entry name" value="HAD-like"/>
    <property type="match status" value="1"/>
</dbReference>
<dbReference type="InterPro" id="IPR023214">
    <property type="entry name" value="HAD_sf"/>
</dbReference>
<evidence type="ECO:0000256" key="12">
    <source>
        <dbReference type="ARBA" id="ARBA00022989"/>
    </source>
</evidence>
<dbReference type="InterPro" id="IPR023299">
    <property type="entry name" value="ATPase_P-typ_cyto_dom_N"/>
</dbReference>
<feature type="transmembrane region" description="Helical" evidence="15">
    <location>
        <begin position="876"/>
        <end position="895"/>
    </location>
</feature>
<dbReference type="InterPro" id="IPR023298">
    <property type="entry name" value="ATPase_P-typ_TM_dom_sf"/>
</dbReference>
<dbReference type="SUPFAM" id="SSF81665">
    <property type="entry name" value="Calcium ATPase, transmembrane domain M"/>
    <property type="match status" value="1"/>
</dbReference>
<dbReference type="PROSITE" id="PS00154">
    <property type="entry name" value="ATPASE_E1_E2"/>
    <property type="match status" value="1"/>
</dbReference>
<dbReference type="SMART" id="SM00831">
    <property type="entry name" value="Cation_ATPase_N"/>
    <property type="match status" value="1"/>
</dbReference>
<feature type="transmembrane region" description="Helical" evidence="15">
    <location>
        <begin position="776"/>
        <end position="794"/>
    </location>
</feature>
<dbReference type="PRINTS" id="PR00119">
    <property type="entry name" value="CATATPASE"/>
</dbReference>
<dbReference type="InterPro" id="IPR058624">
    <property type="entry name" value="MdtA-like_HH"/>
</dbReference>
<evidence type="ECO:0000256" key="11">
    <source>
        <dbReference type="ARBA" id="ARBA00022967"/>
    </source>
</evidence>
<keyword evidence="14" id="KW-0175">Coiled coil</keyword>
<dbReference type="Pfam" id="PF00689">
    <property type="entry name" value="Cation_ATPase_C"/>
    <property type="match status" value="1"/>
</dbReference>
<dbReference type="Pfam" id="PF13246">
    <property type="entry name" value="Cation_ATPase"/>
    <property type="match status" value="1"/>
</dbReference>
<evidence type="ECO:0000256" key="10">
    <source>
        <dbReference type="ARBA" id="ARBA00022842"/>
    </source>
</evidence>
<dbReference type="EC" id="3.6.3.-" evidence="17"/>
<dbReference type="InterPro" id="IPR006068">
    <property type="entry name" value="ATPase_P-typ_cation-transptr_C"/>
</dbReference>
<dbReference type="AlphaFoldDB" id="A0A378ALM7"/>
<organism evidence="17 18">
    <name type="scientific">Klebsiella pneumoniae</name>
    <dbReference type="NCBI Taxonomy" id="573"/>
    <lineage>
        <taxon>Bacteria</taxon>
        <taxon>Pseudomonadati</taxon>
        <taxon>Pseudomonadota</taxon>
        <taxon>Gammaproteobacteria</taxon>
        <taxon>Enterobacterales</taxon>
        <taxon>Enterobacteriaceae</taxon>
        <taxon>Klebsiella/Raoultella group</taxon>
        <taxon>Klebsiella</taxon>
        <taxon>Klebsiella pneumoniae complex</taxon>
    </lineage>
</organism>
<keyword evidence="10" id="KW-0460">Magnesium</keyword>
<dbReference type="GO" id="GO:0016020">
    <property type="term" value="C:membrane"/>
    <property type="evidence" value="ECO:0007669"/>
    <property type="project" value="InterPro"/>
</dbReference>
<keyword evidence="12 15" id="KW-1133">Transmembrane helix</keyword>
<dbReference type="Gene3D" id="3.40.50.1000">
    <property type="entry name" value="HAD superfamily/HAD-like"/>
    <property type="match status" value="1"/>
</dbReference>
<dbReference type="Gene3D" id="1.20.1110.10">
    <property type="entry name" value="Calcium-transporting ATPase, transmembrane domain"/>
    <property type="match status" value="1"/>
</dbReference>
<keyword evidence="6 15" id="KW-0812">Transmembrane</keyword>
<dbReference type="GO" id="GO:0046872">
    <property type="term" value="F:metal ion binding"/>
    <property type="evidence" value="ECO:0007669"/>
    <property type="project" value="UniProtKB-KW"/>
</dbReference>
<evidence type="ECO:0000256" key="3">
    <source>
        <dbReference type="ARBA" id="ARBA00005675"/>
    </source>
</evidence>
<dbReference type="InterPro" id="IPR001757">
    <property type="entry name" value="P_typ_ATPase"/>
</dbReference>
<keyword evidence="13 15" id="KW-0472">Membrane</keyword>
<feature type="transmembrane region" description="Helical" evidence="15">
    <location>
        <begin position="845"/>
        <end position="864"/>
    </location>
</feature>
<dbReference type="Pfam" id="PF25917">
    <property type="entry name" value="BSH_RND"/>
    <property type="match status" value="1"/>
</dbReference>
<feature type="domain" description="Cation-transporting P-type ATPase N-terminal" evidence="16">
    <location>
        <begin position="20"/>
        <end position="93"/>
    </location>
</feature>
<comment type="similarity">
    <text evidence="3">Belongs to the cation transport ATPase (P-type) (TC 3.A.3) family. Type IIA subfamily.</text>
</comment>
<dbReference type="InterPro" id="IPR006143">
    <property type="entry name" value="RND_pump_MFP"/>
</dbReference>
<dbReference type="InterPro" id="IPR058627">
    <property type="entry name" value="MdtA-like_C"/>
</dbReference>
<evidence type="ECO:0000256" key="2">
    <source>
        <dbReference type="ARBA" id="ARBA00004196"/>
    </source>
</evidence>
<dbReference type="Gene3D" id="1.10.287.470">
    <property type="entry name" value="Helix hairpin bin"/>
    <property type="match status" value="1"/>
</dbReference>
<dbReference type="PRINTS" id="PR00120">
    <property type="entry name" value="HATPASE"/>
</dbReference>
<dbReference type="Proteomes" id="UP000254387">
    <property type="component" value="Unassembled WGS sequence"/>
</dbReference>
<dbReference type="Gene3D" id="2.40.30.170">
    <property type="match status" value="1"/>
</dbReference>
<accession>A0A378ALM7</accession>
<dbReference type="InterPro" id="IPR044492">
    <property type="entry name" value="P_typ_ATPase_HD_dom"/>
</dbReference>
<feature type="transmembrane region" description="Helical" evidence="15">
    <location>
        <begin position="704"/>
        <end position="728"/>
    </location>
</feature>
<evidence type="ECO:0000256" key="15">
    <source>
        <dbReference type="SAM" id="Phobius"/>
    </source>
</evidence>
<dbReference type="GO" id="GO:0015662">
    <property type="term" value="F:P-type ion transporter activity"/>
    <property type="evidence" value="ECO:0007669"/>
    <property type="project" value="UniProtKB-ARBA"/>
</dbReference>
<dbReference type="Gene3D" id="2.40.50.100">
    <property type="match status" value="1"/>
</dbReference>
<keyword evidence="7" id="KW-0479">Metal-binding</keyword>
<dbReference type="Gene3D" id="3.40.1110.10">
    <property type="entry name" value="Calcium-transporting ATPase, cytoplasmic domain N"/>
    <property type="match status" value="1"/>
</dbReference>
<evidence type="ECO:0000256" key="13">
    <source>
        <dbReference type="ARBA" id="ARBA00023136"/>
    </source>
</evidence>
<sequence>MTKMNNPKFTTPSGDTAPRQVWQQTVDAVLAQTKSQAAGLSSADAAERLNTCGPNALPEKKGKPGWLRFLAHFNDVLIYVLLAAAALTAIMGHWVDTLVILGVTVINALIGHIQESNAEKSLQGIRNMLSSDARVQRNGKHETIPTRDLVPGDIVILRAGDRVPADMRLIETHNLRVEEAILTGESTVVDKITDALEGDLPLGDRVNMVFSGTTVSAGGGIGVVTATGAETELGHINQMMAGIEKHRTPLLVQMDKLGKAIFVIILAMMVALFIFSLALRDIPMGELLLSLISLAVAAVPEGLPAIISIILSLGVQTMARKRAIIRKLPTVETLGAMTVVCSDKTGTLTMNEMTVKAIITADCCYRVEGDSYEPQGRIFLEGSDEPVQVQPGTVLETWLRTIDLCNDSQLTQDERGLWGITGGPTEGALKVLAAKAQLPAVEARLVAKIPFDSQYKYMSTLQHINGDARVLITGAPDVIFAMCREQMSRHGAVPFEAQYWEEEMARFARQGLRMVAAACKPASLDATTLNHEDLQEGLIFLGIAGMMDPPRPEAIDAIHACQTAGIRVKMITGDHPQTAMSIGQMLGITNSSQAMTGYQLEHMDDAALAKAAVEYDIFARTSPEHKLRLVKALQDNGEVVGMTGDGVNDAPALRQADVGIAMGIKGTEVTKEAADMVLTDDNFATIASSVREGRRVYDNLKKTILFIMPTNLAQGLLIIIALLAGNIIPLTPVLILWMNMATSATLSFGLAFEAAERNVMNRPPRKTGQHVMDGFAVWRVAFVGSMIAIAAFILEAWLAPRGHSPEFIRTVLLQMLVTAQWVYMINCRSSDSFSLSMGLLRNKGIWLVTGVLLLMQLVIIYVPLMQSMFGTEALPLRYWFVTLVIGVAMFLVVEIEKRLTRRFRKRPEQSRAPRCRRALLSQGSSMIKTFRFALLVGGALTATAAPAVPVRVATVELAPHAEERAIPGRVEAIRAVDIRARTEGVIVQRHFQDGQYVTEGDLLFTLDDAQPRAALALAQAELKSAEASLRQSQQLLTRYERLINNHSISRNDVDTARMQRDVAAAAVQQAKARVEAQRIVLSYTRIAAPVTGRVGHSAFHVGTLVNSSSGVLVDIVQLDPVRVSFALDEAAFFSKTGQHADIHALKQAWLAQIEVDGKRRDGVLTSIDNRIDARTGSVAVRAEFANPQHRLLPGGSVTILFRPQELPSRVMVPAAAVQQDPQGFFSWVLKPDHTAGQRRLTLAGQQGQQFAVEKGLQAGEQVITDGAQRLREGAAVQVLN</sequence>
<evidence type="ECO:0000313" key="17">
    <source>
        <dbReference type="EMBL" id="STV13816.1"/>
    </source>
</evidence>
<evidence type="ECO:0000256" key="8">
    <source>
        <dbReference type="ARBA" id="ARBA00022741"/>
    </source>
</evidence>
<evidence type="ECO:0000256" key="6">
    <source>
        <dbReference type="ARBA" id="ARBA00022692"/>
    </source>
</evidence>
<feature type="transmembrane region" description="Helical" evidence="15">
    <location>
        <begin position="260"/>
        <end position="279"/>
    </location>
</feature>
<dbReference type="SFLD" id="SFLDS00003">
    <property type="entry name" value="Haloacid_Dehalogenase"/>
    <property type="match status" value="1"/>
</dbReference>
<dbReference type="InterPro" id="IPR058625">
    <property type="entry name" value="MdtA-like_BSH"/>
</dbReference>
<dbReference type="SUPFAM" id="SSF81660">
    <property type="entry name" value="Metal cation-transporting ATPase, ATP-binding domain N"/>
    <property type="match status" value="1"/>
</dbReference>
<evidence type="ECO:0000256" key="4">
    <source>
        <dbReference type="ARBA" id="ARBA00009477"/>
    </source>
</evidence>
<feature type="transmembrane region" description="Helical" evidence="15">
    <location>
        <begin position="291"/>
        <end position="315"/>
    </location>
</feature>
<dbReference type="NCBIfam" id="TIGR01494">
    <property type="entry name" value="ATPase_P-type"/>
    <property type="match status" value="2"/>
</dbReference>
<evidence type="ECO:0000256" key="5">
    <source>
        <dbReference type="ARBA" id="ARBA00022553"/>
    </source>
</evidence>
<evidence type="ECO:0000256" key="9">
    <source>
        <dbReference type="ARBA" id="ARBA00022840"/>
    </source>
</evidence>
<dbReference type="Gene3D" id="2.70.150.10">
    <property type="entry name" value="Calcium-transporting ATPase, cytoplasmic transduction domain A"/>
    <property type="match status" value="1"/>
</dbReference>
<dbReference type="InterPro" id="IPR059000">
    <property type="entry name" value="ATPase_P-type_domA"/>
</dbReference>
<comment type="similarity">
    <text evidence="4">Belongs to the membrane fusion protein (MFP) (TC 8.A.1) family.</text>
</comment>
<dbReference type="InterPro" id="IPR008250">
    <property type="entry name" value="ATPase_P-typ_transduc_dom_A_sf"/>
</dbReference>
<keyword evidence="5" id="KW-0597">Phosphoprotein</keyword>
<dbReference type="Pfam" id="PF25944">
    <property type="entry name" value="Beta-barrel_RND"/>
    <property type="match status" value="1"/>
</dbReference>
<keyword evidence="17" id="KW-0378">Hydrolase</keyword>
<keyword evidence="9" id="KW-0067">ATP-binding</keyword>
<comment type="subcellular location">
    <subcellularLocation>
        <location evidence="2">Cell envelope</location>
    </subcellularLocation>
    <subcellularLocation>
        <location evidence="1">Endomembrane system</location>
        <topology evidence="1">Multi-pass membrane protein</topology>
    </subcellularLocation>
</comment>
<dbReference type="Gene3D" id="2.40.420.20">
    <property type="match status" value="1"/>
</dbReference>
<dbReference type="FunFam" id="2.70.150.10:FF:000160">
    <property type="entry name" value="Sarcoplasmic/endoplasmic reticulum calcium ATPase 1"/>
    <property type="match status" value="1"/>
</dbReference>
<feature type="transmembrane region" description="Helical" evidence="15">
    <location>
        <begin position="734"/>
        <end position="755"/>
    </location>
</feature>
<dbReference type="Pfam" id="PF25967">
    <property type="entry name" value="RND-MFP_C"/>
    <property type="match status" value="1"/>
</dbReference>
<dbReference type="EMBL" id="UGMN01000004">
    <property type="protein sequence ID" value="STV13816.1"/>
    <property type="molecule type" value="Genomic_DNA"/>
</dbReference>
<name>A0A378ALM7_KLEPN</name>
<reference evidence="17 18" key="1">
    <citation type="submission" date="2018-06" db="EMBL/GenBank/DDBJ databases">
        <authorList>
            <consortium name="Pathogen Informatics"/>
            <person name="Doyle S."/>
        </authorList>
    </citation>
    <scope>NUCLEOTIDE SEQUENCE [LARGE SCALE GENOMIC DNA]</scope>
    <source>
        <strain evidence="17 18">NCTC5053</strain>
    </source>
</reference>
<dbReference type="Pfam" id="PF25876">
    <property type="entry name" value="HH_MFP_RND"/>
    <property type="match status" value="1"/>
</dbReference>
<dbReference type="SFLD" id="SFLDF00027">
    <property type="entry name" value="p-type_atpase"/>
    <property type="match status" value="1"/>
</dbReference>
<dbReference type="GO" id="GO:0016887">
    <property type="term" value="F:ATP hydrolysis activity"/>
    <property type="evidence" value="ECO:0007669"/>
    <property type="project" value="InterPro"/>
</dbReference>
<dbReference type="CDD" id="cd02080">
    <property type="entry name" value="P-type_ATPase_cation"/>
    <property type="match status" value="1"/>
</dbReference>
<dbReference type="SFLD" id="SFLDG00002">
    <property type="entry name" value="C1.7:_P-type_atpase_like"/>
    <property type="match status" value="1"/>
</dbReference>
<dbReference type="Pfam" id="PF00122">
    <property type="entry name" value="E1-E2_ATPase"/>
    <property type="match status" value="1"/>
</dbReference>
<evidence type="ECO:0000259" key="16">
    <source>
        <dbReference type="SMART" id="SM00831"/>
    </source>
</evidence>
<dbReference type="InterPro" id="IPR018303">
    <property type="entry name" value="ATPase_P-typ_P_site"/>
</dbReference>
<feature type="coiled-coil region" evidence="14">
    <location>
        <begin position="1015"/>
        <end position="1042"/>
    </location>
</feature>
<dbReference type="SUPFAM" id="SSF111369">
    <property type="entry name" value="HlyD-like secretion proteins"/>
    <property type="match status" value="1"/>
</dbReference>
<feature type="transmembrane region" description="Helical" evidence="15">
    <location>
        <begin position="806"/>
        <end position="824"/>
    </location>
</feature>
<dbReference type="GO" id="GO:0012505">
    <property type="term" value="C:endomembrane system"/>
    <property type="evidence" value="ECO:0007669"/>
    <property type="project" value="UniProtKB-SubCell"/>
</dbReference>
<dbReference type="GO" id="GO:0005524">
    <property type="term" value="F:ATP binding"/>
    <property type="evidence" value="ECO:0007669"/>
    <property type="project" value="UniProtKB-KW"/>
</dbReference>
<evidence type="ECO:0000256" key="1">
    <source>
        <dbReference type="ARBA" id="ARBA00004127"/>
    </source>
</evidence>
<gene>
    <name evidence="17" type="primary">ctpF_2</name>
    <name evidence="17" type="ORF">NCTC5053_02598</name>
</gene>
<keyword evidence="11" id="KW-1278">Translocase</keyword>
<dbReference type="InterPro" id="IPR036412">
    <property type="entry name" value="HAD-like_sf"/>
</dbReference>
<dbReference type="PANTHER" id="PTHR42861">
    <property type="entry name" value="CALCIUM-TRANSPORTING ATPASE"/>
    <property type="match status" value="1"/>
</dbReference>
<dbReference type="SUPFAM" id="SSF81653">
    <property type="entry name" value="Calcium ATPase, transduction domain A"/>
    <property type="match status" value="1"/>
</dbReference>
<keyword evidence="8" id="KW-0547">Nucleotide-binding</keyword>
<dbReference type="Pfam" id="PF00690">
    <property type="entry name" value="Cation_ATPase_N"/>
    <property type="match status" value="1"/>
</dbReference>
<dbReference type="FunFam" id="3.40.50.1000:FF:000028">
    <property type="entry name" value="Calcium-transporting P-type ATPase, putative"/>
    <property type="match status" value="1"/>
</dbReference>
<evidence type="ECO:0000256" key="7">
    <source>
        <dbReference type="ARBA" id="ARBA00022723"/>
    </source>
</evidence>
<proteinExistence type="inferred from homology"/>
<dbReference type="InterPro" id="IPR004014">
    <property type="entry name" value="ATPase_P-typ_cation-transptr_N"/>
</dbReference>
<dbReference type="InterPro" id="IPR058626">
    <property type="entry name" value="MdtA-like_b-barrel"/>
</dbReference>
<feature type="transmembrane region" description="Helical" evidence="15">
    <location>
        <begin position="69"/>
        <end position="91"/>
    </location>
</feature>